<evidence type="ECO:0000313" key="2">
    <source>
        <dbReference type="Proteomes" id="UP000605568"/>
    </source>
</evidence>
<sequence length="173" mass="19601">MVQVFIQPSYGTPEARRHWADTLDRTVPFRSARFAEVLDPADLARLTSVHPSGRARFWGATERHDKRMDGLATGDVVLLTGQKHVLAVGEVGHGLRDPDLARRLWNPDPAKCLWSNVYSLRRFWPVRMPYEEIWALPGFNAGDNFMGLRFLAPEKAAVVLERIASVREDDHGD</sequence>
<evidence type="ECO:0008006" key="3">
    <source>
        <dbReference type="Google" id="ProtNLM"/>
    </source>
</evidence>
<dbReference type="Proteomes" id="UP000605568">
    <property type="component" value="Unassembled WGS sequence"/>
</dbReference>
<evidence type="ECO:0000313" key="1">
    <source>
        <dbReference type="EMBL" id="GHH38969.1"/>
    </source>
</evidence>
<organism evidence="1 2">
    <name type="scientific">Lentzea cavernae</name>
    <dbReference type="NCBI Taxonomy" id="2020703"/>
    <lineage>
        <taxon>Bacteria</taxon>
        <taxon>Bacillati</taxon>
        <taxon>Actinomycetota</taxon>
        <taxon>Actinomycetes</taxon>
        <taxon>Pseudonocardiales</taxon>
        <taxon>Pseudonocardiaceae</taxon>
        <taxon>Lentzea</taxon>
    </lineage>
</organism>
<dbReference type="RefSeq" id="WP_191298507.1">
    <property type="nucleotide sequence ID" value="NZ_BNAR01000004.1"/>
</dbReference>
<keyword evidence="2" id="KW-1185">Reference proteome</keyword>
<accession>A0ABQ3MD45</accession>
<protein>
    <recommendedName>
        <fullName evidence="3">ASCH domain-containing protein</fullName>
    </recommendedName>
</protein>
<reference evidence="2" key="1">
    <citation type="journal article" date="2019" name="Int. J. Syst. Evol. Microbiol.">
        <title>The Global Catalogue of Microorganisms (GCM) 10K type strain sequencing project: providing services to taxonomists for standard genome sequencing and annotation.</title>
        <authorList>
            <consortium name="The Broad Institute Genomics Platform"/>
            <consortium name="The Broad Institute Genome Sequencing Center for Infectious Disease"/>
            <person name="Wu L."/>
            <person name="Ma J."/>
        </authorList>
    </citation>
    <scope>NUCLEOTIDE SEQUENCE [LARGE SCALE GENOMIC DNA]</scope>
    <source>
        <strain evidence="2">CGMCC 4.7367</strain>
    </source>
</reference>
<gene>
    <name evidence="1" type="ORF">GCM10017774_29760</name>
</gene>
<proteinExistence type="predicted"/>
<name>A0ABQ3MD45_9PSEU</name>
<comment type="caution">
    <text evidence="1">The sequence shown here is derived from an EMBL/GenBank/DDBJ whole genome shotgun (WGS) entry which is preliminary data.</text>
</comment>
<dbReference type="EMBL" id="BNAR01000004">
    <property type="protein sequence ID" value="GHH38969.1"/>
    <property type="molecule type" value="Genomic_DNA"/>
</dbReference>